<evidence type="ECO:0000313" key="3">
    <source>
        <dbReference type="EMBL" id="SES41189.1"/>
    </source>
</evidence>
<evidence type="ECO:0000259" key="2">
    <source>
        <dbReference type="Pfam" id="PF00460"/>
    </source>
</evidence>
<dbReference type="EMBL" id="FOGU01000018">
    <property type="protein sequence ID" value="SES41189.1"/>
    <property type="molecule type" value="Genomic_DNA"/>
</dbReference>
<dbReference type="GO" id="GO:0009425">
    <property type="term" value="C:bacterial-type flagellum basal body"/>
    <property type="evidence" value="ECO:0007669"/>
    <property type="project" value="UniProtKB-SubCell"/>
</dbReference>
<gene>
    <name evidence="3" type="ORF">SAMN04490244_11828</name>
</gene>
<dbReference type="Proteomes" id="UP000198885">
    <property type="component" value="Unassembled WGS sequence"/>
</dbReference>
<reference evidence="3 4" key="1">
    <citation type="submission" date="2016-10" db="EMBL/GenBank/DDBJ databases">
        <authorList>
            <person name="de Groot N.N."/>
        </authorList>
    </citation>
    <scope>NUCLEOTIDE SEQUENCE [LARGE SCALE GENOMIC DNA]</scope>
    <source>
        <strain evidence="3 4">DSM 23042</strain>
    </source>
</reference>
<dbReference type="OrthoDB" id="9788334at2"/>
<proteinExistence type="predicted"/>
<dbReference type="Pfam" id="PF00460">
    <property type="entry name" value="Flg_bb_rod"/>
    <property type="match status" value="1"/>
</dbReference>
<keyword evidence="4" id="KW-1185">Reference proteome</keyword>
<name>A0A1H9X531_9RHOB</name>
<dbReference type="STRING" id="641238.SAMN04490244_11828"/>
<keyword evidence="3" id="KW-0969">Cilium</keyword>
<dbReference type="AlphaFoldDB" id="A0A1H9X531"/>
<evidence type="ECO:0000313" key="4">
    <source>
        <dbReference type="Proteomes" id="UP000198885"/>
    </source>
</evidence>
<dbReference type="InterPro" id="IPR001444">
    <property type="entry name" value="Flag_bb_rod_N"/>
</dbReference>
<sequence>MYENLDTLQMAQAMARHASARQAVLARNVANADTPGYRGMDVPSFAETYETTPPTMRATRPGHLQPSGADRAVEVTGAGSEPAPNGNSVSLETEMMKASEVRHESGIALSIWSNSLDILRAGLGRIR</sequence>
<protein>
    <submittedName>
        <fullName evidence="3">Flagellar basal-body rod protein FlgB</fullName>
    </submittedName>
</protein>
<keyword evidence="3" id="KW-0282">Flagellum</keyword>
<comment type="subcellular location">
    <subcellularLocation>
        <location evidence="1">Bacterial flagellum basal body</location>
    </subcellularLocation>
</comment>
<organism evidence="3 4">
    <name type="scientific">Tranquillimonas rosea</name>
    <dbReference type="NCBI Taxonomy" id="641238"/>
    <lineage>
        <taxon>Bacteria</taxon>
        <taxon>Pseudomonadati</taxon>
        <taxon>Pseudomonadota</taxon>
        <taxon>Alphaproteobacteria</taxon>
        <taxon>Rhodobacterales</taxon>
        <taxon>Roseobacteraceae</taxon>
        <taxon>Tranquillimonas</taxon>
    </lineage>
</organism>
<evidence type="ECO:0000256" key="1">
    <source>
        <dbReference type="ARBA" id="ARBA00004117"/>
    </source>
</evidence>
<dbReference type="NCBIfam" id="NF009270">
    <property type="entry name" value="PRK12627.1"/>
    <property type="match status" value="1"/>
</dbReference>
<dbReference type="RefSeq" id="WP_092696266.1">
    <property type="nucleotide sequence ID" value="NZ_FOGU01000018.1"/>
</dbReference>
<keyword evidence="3" id="KW-0966">Cell projection</keyword>
<accession>A0A1H9X531</accession>
<feature type="domain" description="Flagellar basal body rod protein N-terminal" evidence="2">
    <location>
        <begin position="18"/>
        <end position="38"/>
    </location>
</feature>